<evidence type="ECO:0000256" key="1">
    <source>
        <dbReference type="SAM" id="MobiDB-lite"/>
    </source>
</evidence>
<dbReference type="AlphaFoldDB" id="A0A8D8BAY2"/>
<accession>A0A8D8BAY2</accession>
<feature type="compositionally biased region" description="Basic residues" evidence="1">
    <location>
        <begin position="73"/>
        <end position="84"/>
    </location>
</feature>
<dbReference type="EMBL" id="HBUE01064694">
    <property type="protein sequence ID" value="CAG6470185.1"/>
    <property type="molecule type" value="Transcribed_RNA"/>
</dbReference>
<feature type="compositionally biased region" description="Basic and acidic residues" evidence="1">
    <location>
        <begin position="85"/>
        <end position="95"/>
    </location>
</feature>
<organism evidence="2">
    <name type="scientific">Culex pipiens</name>
    <name type="common">House mosquito</name>
    <dbReference type="NCBI Taxonomy" id="7175"/>
    <lineage>
        <taxon>Eukaryota</taxon>
        <taxon>Metazoa</taxon>
        <taxon>Ecdysozoa</taxon>
        <taxon>Arthropoda</taxon>
        <taxon>Hexapoda</taxon>
        <taxon>Insecta</taxon>
        <taxon>Pterygota</taxon>
        <taxon>Neoptera</taxon>
        <taxon>Endopterygota</taxon>
        <taxon>Diptera</taxon>
        <taxon>Nematocera</taxon>
        <taxon>Culicoidea</taxon>
        <taxon>Culicidae</taxon>
        <taxon>Culicinae</taxon>
        <taxon>Culicini</taxon>
        <taxon>Culex</taxon>
        <taxon>Culex</taxon>
    </lineage>
</organism>
<protein>
    <submittedName>
        <fullName evidence="2">(northern house mosquito) hypothetical protein</fullName>
    </submittedName>
</protein>
<proteinExistence type="predicted"/>
<sequence length="178" mass="19924">MQLCGGGRRGRRFMRGTEGVEYRHLDRALPVEHGRIGATPGAPAPTPTRVADRRVDGRGRRVVIAGHVVLRTGRRRGRRRRDHDRRRQVDPGARRGKVLEHGQDRVGTRHLRPGPLALAGVAVAEPQAAQPKVMQSELGTRQRIAALVRGSAVRRTDFVCARRRRYGICALRDFSRKT</sequence>
<name>A0A8D8BAY2_CULPI</name>
<feature type="region of interest" description="Disordered" evidence="1">
    <location>
        <begin position="73"/>
        <end position="95"/>
    </location>
</feature>
<reference evidence="2" key="1">
    <citation type="submission" date="2021-05" db="EMBL/GenBank/DDBJ databases">
        <authorList>
            <person name="Alioto T."/>
            <person name="Alioto T."/>
            <person name="Gomez Garrido J."/>
        </authorList>
    </citation>
    <scope>NUCLEOTIDE SEQUENCE</scope>
</reference>
<evidence type="ECO:0000313" key="2">
    <source>
        <dbReference type="EMBL" id="CAG6470185.1"/>
    </source>
</evidence>